<feature type="transmembrane region" description="Helical" evidence="1">
    <location>
        <begin position="191"/>
        <end position="212"/>
    </location>
</feature>
<evidence type="ECO:0000256" key="1">
    <source>
        <dbReference type="SAM" id="Phobius"/>
    </source>
</evidence>
<keyword evidence="1" id="KW-0812">Transmembrane</keyword>
<feature type="transmembrane region" description="Helical" evidence="1">
    <location>
        <begin position="310"/>
        <end position="329"/>
    </location>
</feature>
<proteinExistence type="predicted"/>
<keyword evidence="1" id="KW-1133">Transmembrane helix</keyword>
<dbReference type="AlphaFoldDB" id="A0A975ISX8"/>
<accession>A0A975ISX8</accession>
<dbReference type="EMBL" id="CP073078">
    <property type="protein sequence ID" value="QUD86193.1"/>
    <property type="molecule type" value="Genomic_DNA"/>
</dbReference>
<evidence type="ECO:0000313" key="2">
    <source>
        <dbReference type="EMBL" id="QUD86193.1"/>
    </source>
</evidence>
<keyword evidence="3" id="KW-1185">Reference proteome</keyword>
<feature type="transmembrane region" description="Helical" evidence="1">
    <location>
        <begin position="276"/>
        <end position="298"/>
    </location>
</feature>
<gene>
    <name evidence="2" type="ORF">KCG34_13900</name>
</gene>
<dbReference type="Pfam" id="PF01944">
    <property type="entry name" value="SpoIIM"/>
    <property type="match status" value="1"/>
</dbReference>
<feature type="transmembrane region" description="Helical" evidence="1">
    <location>
        <begin position="245"/>
        <end position="264"/>
    </location>
</feature>
<sequence length="340" mass="36525">MAELRLKSSRFRAEREADWKRLENLLNRAEGGAARVLSDEDLIAIPVLYRSALSSLSVARATSLDQSVVDYLESLCARAYFFVYGSRARLIERIGRFFAHDWPAAAKACWRETLASAALTAGGVAVGMSLCFADSDWFRAFVPDDLAAGRGPAASAQALRATLFLNPHDQHQIQPWLSTLATFLFTHNAHVALMAFAFGFALCLPSALLMAYQGCMLGAFLAVFITHGLGVEAGGWLVIHGVTEISAIILAGAAGMRIGSTLAFPGERGRLEAVAAAGRTAATLMGGVLVMLFCAGLLEGIGRQLIQTTWIRYTIAAATGVMWLTYLYGPRPRRNGAAHG</sequence>
<evidence type="ECO:0000313" key="3">
    <source>
        <dbReference type="Proteomes" id="UP000676409"/>
    </source>
</evidence>
<dbReference type="PANTHER" id="PTHR35337:SF1">
    <property type="entry name" value="SLR1478 PROTEIN"/>
    <property type="match status" value="1"/>
</dbReference>
<dbReference type="RefSeq" id="WP_211936245.1">
    <property type="nucleotide sequence ID" value="NZ_CP073078.1"/>
</dbReference>
<name>A0A975ISX8_9CAUL</name>
<keyword evidence="1" id="KW-0472">Membrane</keyword>
<dbReference type="PANTHER" id="PTHR35337">
    <property type="entry name" value="SLR1478 PROTEIN"/>
    <property type="match status" value="1"/>
</dbReference>
<dbReference type="Proteomes" id="UP000676409">
    <property type="component" value="Chromosome"/>
</dbReference>
<dbReference type="InterPro" id="IPR002798">
    <property type="entry name" value="SpoIIM-like"/>
</dbReference>
<feature type="transmembrane region" description="Helical" evidence="1">
    <location>
        <begin position="219"/>
        <end position="239"/>
    </location>
</feature>
<dbReference type="KEGG" id="caul:KCG34_13900"/>
<organism evidence="2 3">
    <name type="scientific">Phenylobacterium montanum</name>
    <dbReference type="NCBI Taxonomy" id="2823693"/>
    <lineage>
        <taxon>Bacteria</taxon>
        <taxon>Pseudomonadati</taxon>
        <taxon>Pseudomonadota</taxon>
        <taxon>Alphaproteobacteria</taxon>
        <taxon>Caulobacterales</taxon>
        <taxon>Caulobacteraceae</taxon>
        <taxon>Phenylobacterium</taxon>
    </lineage>
</organism>
<protein>
    <submittedName>
        <fullName evidence="2">Stage II sporulation protein M</fullName>
    </submittedName>
</protein>
<reference evidence="2" key="1">
    <citation type="submission" date="2021-04" db="EMBL/GenBank/DDBJ databases">
        <title>The complete genome sequence of Caulobacter sp. S6.</title>
        <authorList>
            <person name="Tang Y."/>
            <person name="Ouyang W."/>
            <person name="Liu Q."/>
            <person name="Huang B."/>
            <person name="Guo Z."/>
            <person name="Lei P."/>
        </authorList>
    </citation>
    <scope>NUCLEOTIDE SEQUENCE</scope>
    <source>
        <strain evidence="2">S6</strain>
    </source>
</reference>